<name>A0A8C5GLI1_GOUWI</name>
<dbReference type="Gene3D" id="3.80.10.10">
    <property type="entry name" value="Ribonuclease Inhibitor"/>
    <property type="match status" value="4"/>
</dbReference>
<keyword evidence="4" id="KW-0433">Leucine-rich repeat</keyword>
<evidence type="ECO:0000256" key="4">
    <source>
        <dbReference type="ARBA" id="ARBA00022614"/>
    </source>
</evidence>
<keyword evidence="7" id="KW-0677">Repeat</keyword>
<dbReference type="FunFam" id="3.40.50.10140:FF:000001">
    <property type="entry name" value="Toll-like receptor 2"/>
    <property type="match status" value="1"/>
</dbReference>
<comment type="similarity">
    <text evidence="2">Belongs to the Toll-like receptor family.</text>
</comment>
<keyword evidence="17" id="KW-1185">Reference proteome</keyword>
<evidence type="ECO:0000256" key="10">
    <source>
        <dbReference type="ARBA" id="ARBA00023136"/>
    </source>
</evidence>
<dbReference type="GO" id="GO:0007165">
    <property type="term" value="P:signal transduction"/>
    <property type="evidence" value="ECO:0007669"/>
    <property type="project" value="InterPro"/>
</dbReference>
<accession>A0A8C5GLI1</accession>
<keyword evidence="12" id="KW-0325">Glycoprotein</keyword>
<evidence type="ECO:0000256" key="14">
    <source>
        <dbReference type="SAM" id="Phobius"/>
    </source>
</evidence>
<gene>
    <name evidence="16" type="primary">LOC114480565</name>
</gene>
<keyword evidence="6" id="KW-0732">Signal</keyword>
<dbReference type="Pfam" id="PF01582">
    <property type="entry name" value="TIR"/>
    <property type="match status" value="1"/>
</dbReference>
<feature type="domain" description="TIR" evidence="15">
    <location>
        <begin position="812"/>
        <end position="953"/>
    </location>
</feature>
<dbReference type="GO" id="GO:0006954">
    <property type="term" value="P:inflammatory response"/>
    <property type="evidence" value="ECO:0007669"/>
    <property type="project" value="UniProtKB-KW"/>
</dbReference>
<dbReference type="SMART" id="SM00255">
    <property type="entry name" value="TIR"/>
    <property type="match status" value="1"/>
</dbReference>
<dbReference type="Proteomes" id="UP000694680">
    <property type="component" value="Chromosome 18"/>
</dbReference>
<keyword evidence="9 14" id="KW-1133">Transmembrane helix</keyword>
<feature type="transmembrane region" description="Helical" evidence="14">
    <location>
        <begin position="765"/>
        <end position="785"/>
    </location>
</feature>
<evidence type="ECO:0000256" key="1">
    <source>
        <dbReference type="ARBA" id="ARBA00004479"/>
    </source>
</evidence>
<dbReference type="GO" id="GO:0005886">
    <property type="term" value="C:plasma membrane"/>
    <property type="evidence" value="ECO:0007669"/>
    <property type="project" value="TreeGrafter"/>
</dbReference>
<dbReference type="SMART" id="SM00365">
    <property type="entry name" value="LRR_SD22"/>
    <property type="match status" value="5"/>
</dbReference>
<dbReference type="InterPro" id="IPR032675">
    <property type="entry name" value="LRR_dom_sf"/>
</dbReference>
<evidence type="ECO:0000256" key="7">
    <source>
        <dbReference type="ARBA" id="ARBA00022737"/>
    </source>
</evidence>
<evidence type="ECO:0000256" key="13">
    <source>
        <dbReference type="ARBA" id="ARBA00023198"/>
    </source>
</evidence>
<evidence type="ECO:0000256" key="9">
    <source>
        <dbReference type="ARBA" id="ARBA00022989"/>
    </source>
</evidence>
<dbReference type="PANTHER" id="PTHR24365:SF522">
    <property type="entry name" value="LOW QUALITY PROTEIN: TOLL-LIKE RECEPTOR 13-RELATED"/>
    <property type="match status" value="1"/>
</dbReference>
<dbReference type="GO" id="GO:0045087">
    <property type="term" value="P:innate immune response"/>
    <property type="evidence" value="ECO:0007669"/>
    <property type="project" value="UniProtKB-KW"/>
</dbReference>
<dbReference type="GO" id="GO:0038023">
    <property type="term" value="F:signaling receptor activity"/>
    <property type="evidence" value="ECO:0007669"/>
    <property type="project" value="TreeGrafter"/>
</dbReference>
<dbReference type="SMART" id="SM00369">
    <property type="entry name" value="LRR_TYP"/>
    <property type="match status" value="10"/>
</dbReference>
<dbReference type="SUPFAM" id="SSF52200">
    <property type="entry name" value="Toll/Interleukin receptor TIR domain"/>
    <property type="match status" value="1"/>
</dbReference>
<reference evidence="16" key="2">
    <citation type="submission" date="2025-08" db="UniProtKB">
        <authorList>
            <consortium name="Ensembl"/>
        </authorList>
    </citation>
    <scope>IDENTIFICATION</scope>
</reference>
<protein>
    <submittedName>
        <fullName evidence="16">Toll-like receptor 13</fullName>
    </submittedName>
</protein>
<dbReference type="GeneID" id="114480565"/>
<dbReference type="Gene3D" id="3.40.50.10140">
    <property type="entry name" value="Toll/interleukin-1 receptor homology (TIR) domain"/>
    <property type="match status" value="1"/>
</dbReference>
<evidence type="ECO:0000259" key="15">
    <source>
        <dbReference type="PROSITE" id="PS50104"/>
    </source>
</evidence>
<reference evidence="16" key="1">
    <citation type="submission" date="2020-06" db="EMBL/GenBank/DDBJ databases">
        <authorList>
            <consortium name="Wellcome Sanger Institute Data Sharing"/>
        </authorList>
    </citation>
    <scope>NUCLEOTIDE SEQUENCE [LARGE SCALE GENOMIC DNA]</scope>
</reference>
<keyword evidence="11" id="KW-0675">Receptor</keyword>
<dbReference type="PROSITE" id="PS51450">
    <property type="entry name" value="LRR"/>
    <property type="match status" value="3"/>
</dbReference>
<evidence type="ECO:0000256" key="11">
    <source>
        <dbReference type="ARBA" id="ARBA00023170"/>
    </source>
</evidence>
<evidence type="ECO:0000313" key="16">
    <source>
        <dbReference type="Ensembl" id="ENSGWIP00000032218.1"/>
    </source>
</evidence>
<comment type="subcellular location">
    <subcellularLocation>
        <location evidence="1">Membrane</location>
        <topology evidence="1">Single-pass type I membrane protein</topology>
    </subcellularLocation>
</comment>
<dbReference type="OrthoDB" id="1421090at2759"/>
<dbReference type="InterPro" id="IPR001611">
    <property type="entry name" value="Leu-rich_rpt"/>
</dbReference>
<organism evidence="16 17">
    <name type="scientific">Gouania willdenowi</name>
    <name type="common">Blunt-snouted clingfish</name>
    <name type="synonym">Lepadogaster willdenowi</name>
    <dbReference type="NCBI Taxonomy" id="441366"/>
    <lineage>
        <taxon>Eukaryota</taxon>
        <taxon>Metazoa</taxon>
        <taxon>Chordata</taxon>
        <taxon>Craniata</taxon>
        <taxon>Vertebrata</taxon>
        <taxon>Euteleostomi</taxon>
        <taxon>Actinopterygii</taxon>
        <taxon>Neopterygii</taxon>
        <taxon>Teleostei</taxon>
        <taxon>Neoteleostei</taxon>
        <taxon>Acanthomorphata</taxon>
        <taxon>Ovalentaria</taxon>
        <taxon>Blenniimorphae</taxon>
        <taxon>Blenniiformes</taxon>
        <taxon>Gobiesocoidei</taxon>
        <taxon>Gobiesocidae</taxon>
        <taxon>Gobiesocinae</taxon>
        <taxon>Gouania</taxon>
    </lineage>
</organism>
<dbReference type="RefSeq" id="XP_028330608.1">
    <property type="nucleotide sequence ID" value="XM_028474807.1"/>
</dbReference>
<keyword evidence="8" id="KW-0391">Immunity</keyword>
<evidence type="ECO:0000256" key="8">
    <source>
        <dbReference type="ARBA" id="ARBA00022859"/>
    </source>
</evidence>
<keyword evidence="5 14" id="KW-0812">Transmembrane</keyword>
<dbReference type="Ensembl" id="ENSGWIT00000035072.1">
    <property type="protein sequence ID" value="ENSGWIP00000032218.1"/>
    <property type="gene ID" value="ENSGWIG00000016611.1"/>
</dbReference>
<proteinExistence type="inferred from homology"/>
<evidence type="ECO:0000256" key="3">
    <source>
        <dbReference type="ARBA" id="ARBA00022588"/>
    </source>
</evidence>
<dbReference type="InterPro" id="IPR000157">
    <property type="entry name" value="TIR_dom"/>
</dbReference>
<dbReference type="PANTHER" id="PTHR24365">
    <property type="entry name" value="TOLL-LIKE RECEPTOR"/>
    <property type="match status" value="1"/>
</dbReference>
<dbReference type="PROSITE" id="PS50104">
    <property type="entry name" value="TIR"/>
    <property type="match status" value="1"/>
</dbReference>
<keyword evidence="10 14" id="KW-0472">Membrane</keyword>
<dbReference type="InterPro" id="IPR003591">
    <property type="entry name" value="Leu-rich_rpt_typical-subtyp"/>
</dbReference>
<keyword evidence="13" id="KW-0395">Inflammatory response</keyword>
<dbReference type="AlphaFoldDB" id="A0A8C5GLI1"/>
<dbReference type="SUPFAM" id="SSF52058">
    <property type="entry name" value="L domain-like"/>
    <property type="match status" value="2"/>
</dbReference>
<evidence type="ECO:0000256" key="6">
    <source>
        <dbReference type="ARBA" id="ARBA00022729"/>
    </source>
</evidence>
<keyword evidence="3" id="KW-0399">Innate immunity</keyword>
<evidence type="ECO:0000256" key="5">
    <source>
        <dbReference type="ARBA" id="ARBA00022692"/>
    </source>
</evidence>
<dbReference type="Pfam" id="PF13855">
    <property type="entry name" value="LRR_8"/>
    <property type="match status" value="3"/>
</dbReference>
<evidence type="ECO:0000313" key="17">
    <source>
        <dbReference type="Proteomes" id="UP000694680"/>
    </source>
</evidence>
<reference evidence="16" key="3">
    <citation type="submission" date="2025-09" db="UniProtKB">
        <authorList>
            <consortium name="Ensembl"/>
        </authorList>
    </citation>
    <scope>IDENTIFICATION</scope>
</reference>
<dbReference type="InterPro" id="IPR035897">
    <property type="entry name" value="Toll_tir_struct_dom_sf"/>
</dbReference>
<evidence type="ECO:0000256" key="2">
    <source>
        <dbReference type="ARBA" id="ARBA00009634"/>
    </source>
</evidence>
<dbReference type="PRINTS" id="PR00019">
    <property type="entry name" value="LEURICHRPT"/>
</dbReference>
<evidence type="ECO:0000256" key="12">
    <source>
        <dbReference type="ARBA" id="ARBA00023180"/>
    </source>
</evidence>
<sequence length="967" mass="110466">MLMKKHLLQLYSTLLESPNQHSMVTMPERRSCSQLLVSLLCFVLVLDSTLSFSLKNCSYSSSEEDAEYIMVECERHGLTVVPPDIPQNATTLSVAVNSIVQINRTDLQGLSRLKSLRCDFNLISHIESGAFTDLGNLIIIVLNNNKLTYLVDNMFLGLSKLEDLSLSSNQISLISPLAFQSLNSIKSIHLGLNNLHQVADIIPVLSNPTLKTLVLFHNNFSSFQTDDLPESASNLTSLMIGLNPLKKFNITKDVFPHLKELNLDGCTKDLVWAVGNKKFLQALTDLTIGGSYITFDTYTAMIQASGSLKRLELYNMNLVLVADVVEIACRIPSLQTLLLTEAELGTVDDKLLCACSKLTELKLPNDQLTNMSDHSLQSMTQLRILWLNNNHFSKLPVTIRELSLLEILDLSYNFLSKLDCLDFHDLKKMKSINLNSNRISSLQECLFETLLDLENLDIGNNSVFSVGDSFKVNLGKLELLNLQNNQLDVIYPGTFRNLSSLHKLNIESWQNYVVFHGAFEGLDNLQSLTLTLFEFTEELFMGLPQLKTLSLLMPVNVNHKISMQINTKPFTDLPHLKKLTVVIDGSHQLDISPDLLSGLRSLEILLAENFFKASVHLDTFRFTPKLKNLQIVHSDLSDLTPELFWYIPDLKELDLSNNKLKSLDFLAQAKLLALSVLKLSNNDLSVINETVFQFLPALRYLDLSDNPLTCECSNSGFMQWIQTNNQTQVVNGYQYICAFPVRLQGEHFLDFDVHSCWMDESFLCFISSTCLIMFVLLTSFIYHFLRWHLTYAYYLFVAFLYDNSRKKAGTPHRYDAFISYNVHDEAWVYRELLPVLEGQQGWTLCLHHRDFEPGKAIVENITDAIYSSRKTLCVISHHYLQSEWCSREIQIASFRLFDEHKDVLIMLFLEDIPARQLSPYYRMRRLVKRCTYLSWPQAGQHVGVFWEKVRRALRTHEDPDEPEHFVG</sequence>